<name>A0A5N6ZGI7_9EURO</name>
<dbReference type="Proteomes" id="UP000327118">
    <property type="component" value="Unassembled WGS sequence"/>
</dbReference>
<evidence type="ECO:0000313" key="2">
    <source>
        <dbReference type="Proteomes" id="UP000327118"/>
    </source>
</evidence>
<proteinExistence type="predicted"/>
<gene>
    <name evidence="1" type="ORF">BDV28DRAFT_154454</name>
</gene>
<protein>
    <submittedName>
        <fullName evidence="1">Uncharacterized protein</fullName>
    </submittedName>
</protein>
<sequence>MIDFAPQPWIGNASNEVTPSSGGAIQLPSIGQPDFTLTTAPRLPSVSSSFTGPLAGYERVTKFLLVNSTSYTWITSSGTNSGWRTEIPHCSFCGERFSLDTTFHSVVSRYQSPSLTQSISFAGNGQTITLQDLNVEIHKHPRKGSENAPSVHSICWKAFTKQPSIHNFCNLGRAMIPLVWTRLPQSIYRSQSTLSKAIQMLPSDQCDYQDVALYILLKRCERLPTELVAMIWDFVTPCTVRCLLALWAAKSIQPAAISFPGGSATIFLNGDIKLYLKQILDGVYICGIRQGYTLHGSESDSSVNITVPLSMIAFVFTRGTYGLRKMEFITELEPHPVRSLASKDSEFVGVIYPQPATPLHIDLECDALKISRISCHNKSSFGHDFLWMTPLPWTQIEPPSAKSFYHWPRHFDFARHPHRIMVYIPLSKDGFRLYGLTAFCSNKGLVGLGTHFHSCLNSPRSDWYGEQKGCPIHVQFGCSETIHSVSVFWQQNDPLPQPYLIITTSKSRTLTLGPCYAPAHMGTKNIFSRDQGDILGLYYDQSPGIPGFTSMGATCCPRNSLLEHISNASIPQRHSDMIYPLHTSPSGGFASQASFTNVKILKACYMGPRCKGMLLIYDNDTRSILGQWYESTHVQPDIEVISFQRHDILRFYLRQHDENQILGRVRSFSGASPLEKGESFVDVAHGVST</sequence>
<keyword evidence="2" id="KW-1185">Reference proteome</keyword>
<reference evidence="2" key="1">
    <citation type="submission" date="2019-04" db="EMBL/GenBank/DDBJ databases">
        <title>Friends and foes A comparative genomics studyof 23 Aspergillus species from section Flavi.</title>
        <authorList>
            <consortium name="DOE Joint Genome Institute"/>
            <person name="Kjaerbolling I."/>
            <person name="Vesth T."/>
            <person name="Frisvad J.C."/>
            <person name="Nybo J.L."/>
            <person name="Theobald S."/>
            <person name="Kildgaard S."/>
            <person name="Isbrandt T."/>
            <person name="Kuo A."/>
            <person name="Sato A."/>
            <person name="Lyhne E.K."/>
            <person name="Kogle M.E."/>
            <person name="Wiebenga A."/>
            <person name="Kun R.S."/>
            <person name="Lubbers R.J."/>
            <person name="Makela M.R."/>
            <person name="Barry K."/>
            <person name="Chovatia M."/>
            <person name="Clum A."/>
            <person name="Daum C."/>
            <person name="Haridas S."/>
            <person name="He G."/>
            <person name="LaButti K."/>
            <person name="Lipzen A."/>
            <person name="Mondo S."/>
            <person name="Riley R."/>
            <person name="Salamov A."/>
            <person name="Simmons B.A."/>
            <person name="Magnuson J.K."/>
            <person name="Henrissat B."/>
            <person name="Mortensen U.H."/>
            <person name="Larsen T.O."/>
            <person name="Devries R.P."/>
            <person name="Grigoriev I.V."/>
            <person name="Machida M."/>
            <person name="Baker S.E."/>
            <person name="Andersen M.R."/>
        </authorList>
    </citation>
    <scope>NUCLEOTIDE SEQUENCE [LARGE SCALE GENOMIC DNA]</scope>
    <source>
        <strain evidence="2">CBS 553.77</strain>
    </source>
</reference>
<dbReference type="OrthoDB" id="4491087at2759"/>
<evidence type="ECO:0000313" key="1">
    <source>
        <dbReference type="EMBL" id="KAE8356784.1"/>
    </source>
</evidence>
<dbReference type="EMBL" id="ML739035">
    <property type="protein sequence ID" value="KAE8356784.1"/>
    <property type="molecule type" value="Genomic_DNA"/>
</dbReference>
<accession>A0A5N6ZGI7</accession>
<dbReference type="AlphaFoldDB" id="A0A5N6ZGI7"/>
<organism evidence="1 2">
    <name type="scientific">Aspergillus coremiiformis</name>
    <dbReference type="NCBI Taxonomy" id="138285"/>
    <lineage>
        <taxon>Eukaryota</taxon>
        <taxon>Fungi</taxon>
        <taxon>Dikarya</taxon>
        <taxon>Ascomycota</taxon>
        <taxon>Pezizomycotina</taxon>
        <taxon>Eurotiomycetes</taxon>
        <taxon>Eurotiomycetidae</taxon>
        <taxon>Eurotiales</taxon>
        <taxon>Aspergillaceae</taxon>
        <taxon>Aspergillus</taxon>
        <taxon>Aspergillus subgen. Circumdati</taxon>
    </lineage>
</organism>